<dbReference type="FunFam" id="3.40.390.10:FF:000026">
    <property type="entry name" value="Pappalysin 1"/>
    <property type="match status" value="1"/>
</dbReference>
<dbReference type="InterPro" id="IPR000800">
    <property type="entry name" value="Notch_dom"/>
</dbReference>
<dbReference type="Ensembl" id="ENSLACT00000006756.1">
    <property type="protein sequence ID" value="ENSLACP00000006702.1"/>
    <property type="gene ID" value="ENSLACG00000005944.1"/>
</dbReference>
<dbReference type="Gene3D" id="3.40.390.10">
    <property type="entry name" value="Collagenase (Catalytic Domain)"/>
    <property type="match status" value="1"/>
</dbReference>
<dbReference type="EMBL" id="AFYH01230746">
    <property type="status" value="NOT_ANNOTATED_CDS"/>
    <property type="molecule type" value="Genomic_DNA"/>
</dbReference>
<evidence type="ECO:0000256" key="4">
    <source>
        <dbReference type="ARBA" id="ARBA00023157"/>
    </source>
</evidence>
<gene>
    <name evidence="8" type="primary">PAPPA2</name>
</gene>
<dbReference type="Pfam" id="PF13385">
    <property type="entry name" value="Laminin_G_3"/>
    <property type="match status" value="1"/>
</dbReference>
<dbReference type="InterPro" id="IPR024079">
    <property type="entry name" value="MetalloPept_cat_dom_sf"/>
</dbReference>
<reference evidence="8" key="3">
    <citation type="submission" date="2025-09" db="UniProtKB">
        <authorList>
            <consortium name="Ensembl"/>
        </authorList>
    </citation>
    <scope>IDENTIFICATION</scope>
</reference>
<dbReference type="STRING" id="7897.ENSLACP00000006702"/>
<dbReference type="GO" id="GO:0005615">
    <property type="term" value="C:extracellular space"/>
    <property type="evidence" value="ECO:0007669"/>
    <property type="project" value="TreeGrafter"/>
</dbReference>
<keyword evidence="2" id="KW-0732">Signal</keyword>
<keyword evidence="5" id="KW-0325">Glycoprotein</keyword>
<dbReference type="eggNOG" id="ENOG502QQ7Z">
    <property type="taxonomic scope" value="Eukaryota"/>
</dbReference>
<proteinExistence type="inferred from homology"/>
<keyword evidence="4" id="KW-1015">Disulfide bond</keyword>
<dbReference type="GO" id="GO:0006508">
    <property type="term" value="P:proteolysis"/>
    <property type="evidence" value="ECO:0007669"/>
    <property type="project" value="TreeGrafter"/>
</dbReference>
<keyword evidence="9" id="KW-1185">Reference proteome</keyword>
<feature type="domain" description="LNR" evidence="6">
    <location>
        <begin position="265"/>
        <end position="307"/>
    </location>
</feature>
<reference evidence="8" key="2">
    <citation type="submission" date="2025-08" db="UniProtKB">
        <authorList>
            <consortium name="Ensembl"/>
        </authorList>
    </citation>
    <scope>IDENTIFICATION</scope>
</reference>
<dbReference type="Pfam" id="PF00066">
    <property type="entry name" value="Notch"/>
    <property type="match status" value="1"/>
</dbReference>
<evidence type="ECO:0000256" key="3">
    <source>
        <dbReference type="ARBA" id="ARBA00022737"/>
    </source>
</evidence>
<protein>
    <submittedName>
        <fullName evidence="8">Pappalysin 2</fullName>
    </submittedName>
</protein>
<dbReference type="Gene3D" id="2.60.120.200">
    <property type="match status" value="1"/>
</dbReference>
<dbReference type="Pfam" id="PF25900">
    <property type="entry name" value="PAPPA"/>
    <property type="match status" value="1"/>
</dbReference>
<comment type="similarity">
    <text evidence="1">Belongs to the peptidase M43B family.</text>
</comment>
<dbReference type="GO" id="GO:0004222">
    <property type="term" value="F:metalloendopeptidase activity"/>
    <property type="evidence" value="ECO:0007669"/>
    <property type="project" value="TreeGrafter"/>
</dbReference>
<evidence type="ECO:0000259" key="6">
    <source>
        <dbReference type="SMART" id="SM00004"/>
    </source>
</evidence>
<name>H3AAN1_LATCH</name>
<dbReference type="InParanoid" id="H3AAN1"/>
<dbReference type="InterPro" id="IPR013320">
    <property type="entry name" value="ConA-like_dom_sf"/>
</dbReference>
<dbReference type="SMART" id="SM00004">
    <property type="entry name" value="NL"/>
    <property type="match status" value="2"/>
</dbReference>
<evidence type="ECO:0000313" key="8">
    <source>
        <dbReference type="Ensembl" id="ENSLACP00000006702.1"/>
    </source>
</evidence>
<dbReference type="PANTHER" id="PTHR46130:SF1">
    <property type="entry name" value="PAPPALYSIN-2"/>
    <property type="match status" value="1"/>
</dbReference>
<feature type="domain" description="LamG-like jellyroll fold" evidence="7">
    <location>
        <begin position="6"/>
        <end position="133"/>
    </location>
</feature>
<dbReference type="GeneTree" id="ENSGT00940000158543"/>
<sequence length="610" mass="68287">FFAGLFDNCSHSLSDKGWTLGIQSSDHLGRKDACFFFTMRTDRARKATTVLGHSHYLPNVWVHVAATYDGHWMTLYVDSVQVGRSGGQIGPLHSLFMDSCRTLVLGGGNSQLYHEFRGYLASFSLWDVAKSRGQLKRELLQRVRDGELGLVFNTHFSQADELWVSHKDRGYPVLETIPFPEPEMVSPLSPPPCGKTVCDNVEVVAKYNEHWPLRQGKRIHYRVVNICDDDGGNPTVTPEQINIQHLTLNDAFGRYNISWELEVQEVRNSSARGRVVLVNCERSQIGNDHCDPECDHPLTGYDGGDCRFQGRCYSWRRNDGFCDTECNNMLGDFDEGDCCDPEVTDIRKTCFDPDSPNRAYMSVKELKEALQLDSSQYLNVYFASSVREELAGAATWPWDKEALGLLGGVVLNPSYYGTPGHTNTMIHEVGHVLGLYHVFKGVSERESCDDPCRETVPSMETGDLCADTLPTPKNKLCHDPDPGNDTCGQISYHGTPFDNYMSYGDDDCTNNFTPNQVARMHCYLDLVYQSWTLSKKPTPVPMPPMVIGKTKDSLTLHWLPPISGSVHEREVGTVCGHCSEDGTLYQYAHAAMSPRVCDASGYWTPEEAIG</sequence>
<dbReference type="EMBL" id="AFYH01230744">
    <property type="status" value="NOT_ANNOTATED_CDS"/>
    <property type="molecule type" value="Genomic_DNA"/>
</dbReference>
<dbReference type="GO" id="GO:0007166">
    <property type="term" value="P:cell surface receptor signaling pathway"/>
    <property type="evidence" value="ECO:0007669"/>
    <property type="project" value="TreeGrafter"/>
</dbReference>
<dbReference type="HOGENOM" id="CLU_024714_0_0_1"/>
<dbReference type="SUPFAM" id="SSF55486">
    <property type="entry name" value="Metalloproteases ('zincins'), catalytic domain"/>
    <property type="match status" value="1"/>
</dbReference>
<evidence type="ECO:0000256" key="2">
    <source>
        <dbReference type="ARBA" id="ARBA00022729"/>
    </source>
</evidence>
<dbReference type="SUPFAM" id="SSF49899">
    <property type="entry name" value="Concanavalin A-like lectins/glucanases"/>
    <property type="match status" value="1"/>
</dbReference>
<dbReference type="OMA" id="WRISIET"/>
<dbReference type="Pfam" id="PF05572">
    <property type="entry name" value="Peptidase_M43"/>
    <property type="match status" value="1"/>
</dbReference>
<dbReference type="AlphaFoldDB" id="H3AAN1"/>
<dbReference type="InterPro" id="IPR058897">
    <property type="entry name" value="PAPPA_SD_C"/>
</dbReference>
<dbReference type="InterPro" id="IPR008754">
    <property type="entry name" value="Peptidase_M43"/>
</dbReference>
<reference evidence="9" key="1">
    <citation type="submission" date="2011-08" db="EMBL/GenBank/DDBJ databases">
        <title>The draft genome of Latimeria chalumnae.</title>
        <authorList>
            <person name="Di Palma F."/>
            <person name="Alfoldi J."/>
            <person name="Johnson J."/>
            <person name="Berlin A."/>
            <person name="Gnerre S."/>
            <person name="Jaffe D."/>
            <person name="MacCallum I."/>
            <person name="Young S."/>
            <person name="Walker B.J."/>
            <person name="Lander E."/>
            <person name="Lindblad-Toh K."/>
        </authorList>
    </citation>
    <scope>NUCLEOTIDE SEQUENCE [LARGE SCALE GENOMIC DNA]</scope>
    <source>
        <strain evidence="9">Wild caught</strain>
    </source>
</reference>
<evidence type="ECO:0000256" key="1">
    <source>
        <dbReference type="ARBA" id="ARBA00008721"/>
    </source>
</evidence>
<dbReference type="InterPro" id="IPR006558">
    <property type="entry name" value="LamG-like"/>
</dbReference>
<dbReference type="EMBL" id="AFYH01230742">
    <property type="status" value="NOT_ANNOTATED_CDS"/>
    <property type="molecule type" value="Genomic_DNA"/>
</dbReference>
<dbReference type="Proteomes" id="UP000008672">
    <property type="component" value="Unassembled WGS sequence"/>
</dbReference>
<dbReference type="SMART" id="SM00560">
    <property type="entry name" value="LamGL"/>
    <property type="match status" value="1"/>
</dbReference>
<feature type="domain" description="LNR" evidence="6">
    <location>
        <begin position="310"/>
        <end position="339"/>
    </location>
</feature>
<dbReference type="PANTHER" id="PTHR46130">
    <property type="entry name" value="LAMGL DOMAIN-CONTAINING PROTEIN"/>
    <property type="match status" value="1"/>
</dbReference>
<dbReference type="InterPro" id="IPR043543">
    <property type="entry name" value="PAPPA/PAPPA2"/>
</dbReference>
<keyword evidence="3" id="KW-0677">Repeat</keyword>
<evidence type="ECO:0000313" key="9">
    <source>
        <dbReference type="Proteomes" id="UP000008672"/>
    </source>
</evidence>
<dbReference type="Gene3D" id="3.30.300.320">
    <property type="match status" value="1"/>
</dbReference>
<accession>H3AAN1</accession>
<evidence type="ECO:0000256" key="5">
    <source>
        <dbReference type="ARBA" id="ARBA00023180"/>
    </source>
</evidence>
<dbReference type="EMBL" id="AFYH01230743">
    <property type="status" value="NOT_ANNOTATED_CDS"/>
    <property type="molecule type" value="Genomic_DNA"/>
</dbReference>
<dbReference type="EMBL" id="AFYH01230745">
    <property type="status" value="NOT_ANNOTATED_CDS"/>
    <property type="molecule type" value="Genomic_DNA"/>
</dbReference>
<evidence type="ECO:0000259" key="7">
    <source>
        <dbReference type="SMART" id="SM00560"/>
    </source>
</evidence>
<dbReference type="CDD" id="cd04275">
    <property type="entry name" value="ZnMc_pappalysin_like"/>
    <property type="match status" value="1"/>
</dbReference>
<organism evidence="8 9">
    <name type="scientific">Latimeria chalumnae</name>
    <name type="common">Coelacanth</name>
    <dbReference type="NCBI Taxonomy" id="7897"/>
    <lineage>
        <taxon>Eukaryota</taxon>
        <taxon>Metazoa</taxon>
        <taxon>Chordata</taxon>
        <taxon>Craniata</taxon>
        <taxon>Vertebrata</taxon>
        <taxon>Euteleostomi</taxon>
        <taxon>Coelacanthiformes</taxon>
        <taxon>Coelacanthidae</taxon>
        <taxon>Latimeria</taxon>
    </lineage>
</organism>